<reference evidence="11 12" key="1">
    <citation type="journal article" date="2021" name="Sci. Rep.">
        <title>The distribution of antibiotic resistance genes in chicken gut microbiota commensals.</title>
        <authorList>
            <person name="Juricova H."/>
            <person name="Matiasovicova J."/>
            <person name="Kubasova T."/>
            <person name="Cejkova D."/>
            <person name="Rychlik I."/>
        </authorList>
    </citation>
    <scope>NUCLEOTIDE SEQUENCE [LARGE SCALE GENOMIC DNA]</scope>
    <source>
        <strain evidence="11 12">An773</strain>
    </source>
</reference>
<dbReference type="InterPro" id="IPR001460">
    <property type="entry name" value="PCN-bd_Tpept"/>
</dbReference>
<keyword evidence="8" id="KW-1133">Transmembrane helix</keyword>
<dbReference type="PANTHER" id="PTHR30627">
    <property type="entry name" value="PEPTIDOGLYCAN D,D-TRANSPEPTIDASE"/>
    <property type="match status" value="1"/>
</dbReference>
<dbReference type="EC" id="3.5.2.6" evidence="2 6"/>
<feature type="compositionally biased region" description="Basic and acidic residues" evidence="7">
    <location>
        <begin position="1"/>
        <end position="14"/>
    </location>
</feature>
<dbReference type="Proteomes" id="UP000716906">
    <property type="component" value="Unassembled WGS sequence"/>
</dbReference>
<dbReference type="Gene3D" id="3.40.710.10">
    <property type="entry name" value="DD-peptidase/beta-lactamase superfamily"/>
    <property type="match status" value="1"/>
</dbReference>
<dbReference type="Pfam" id="PF00905">
    <property type="entry name" value="Transpeptidase"/>
    <property type="match status" value="1"/>
</dbReference>
<sequence>MSRQGKKELKQREKKEKKKKREANKEFARVTYAFVALFLVLMVYIGYFNIVESKDIINSPYNPRLDSMADRVVRGSILDKDGNVLASTQTAEDGSEYRSYPYGSLYAHVVGYDTQGKSGLESTENFELLTSNAFFLEKLRNEFQDEKNMGDTVVTTLDTSLQQAAYNALGDNKGAVVILEPTTGKILTMLSKPDFDPNTVEQNWDALNSDPDSRLLNRAIQGQYAPGSTFKIVTALEYMREHADYGSYSYTCNGSITYDGVTIPCAGGQVHGTVSLADSFAYSCNSSFCNIGLSLDISSYRGTARDLLFNKSLPGNDISPVKSSFSLKSGASASDRMMTAMGQGETQVSPYHMALITSAIANGGNLMRPYLVEQVTNYTGSIVREASPDSYGSLMTSQEAAQLKEYMQDVTDYGTGSVFSGSGYSVAGKTGTAEYADGDSSKNHSWFVGFSDVDNPELAICVIVEQSDGGTRAVDVAKEILDSYYYNQ</sequence>
<dbReference type="InterPro" id="IPR012338">
    <property type="entry name" value="Beta-lactam/transpept-like"/>
</dbReference>
<dbReference type="EMBL" id="JACLYY010000001">
    <property type="protein sequence ID" value="MBM6736697.1"/>
    <property type="molecule type" value="Genomic_DNA"/>
</dbReference>
<keyword evidence="5 6" id="KW-0046">Antibiotic resistance</keyword>
<evidence type="ECO:0000256" key="4">
    <source>
        <dbReference type="ARBA" id="ARBA00022801"/>
    </source>
</evidence>
<dbReference type="SUPFAM" id="SSF56519">
    <property type="entry name" value="Penicillin binding protein dimerisation domain"/>
    <property type="match status" value="1"/>
</dbReference>
<dbReference type="PANTHER" id="PTHR30627:SF24">
    <property type="entry name" value="PENICILLIN-BINDING PROTEIN 4B"/>
    <property type="match status" value="1"/>
</dbReference>
<comment type="caution">
    <text evidence="11">The sequence shown here is derived from an EMBL/GenBank/DDBJ whole genome shotgun (WGS) entry which is preliminary data.</text>
</comment>
<dbReference type="Gene3D" id="3.90.1310.10">
    <property type="entry name" value="Penicillin-binding protein 2a (Domain 2)"/>
    <property type="match status" value="1"/>
</dbReference>
<evidence type="ECO:0000313" key="12">
    <source>
        <dbReference type="Proteomes" id="UP000716906"/>
    </source>
</evidence>
<evidence type="ECO:0000256" key="7">
    <source>
        <dbReference type="SAM" id="MobiDB-lite"/>
    </source>
</evidence>
<gene>
    <name evidence="11" type="ORF">H7U36_01045</name>
</gene>
<evidence type="ECO:0000259" key="9">
    <source>
        <dbReference type="Pfam" id="PF00905"/>
    </source>
</evidence>
<accession>A0ABS2E4X7</accession>
<dbReference type="PROSITE" id="PS00337">
    <property type="entry name" value="BETA_LACTAMASE_D"/>
    <property type="match status" value="1"/>
</dbReference>
<evidence type="ECO:0000256" key="8">
    <source>
        <dbReference type="SAM" id="Phobius"/>
    </source>
</evidence>
<evidence type="ECO:0000256" key="5">
    <source>
        <dbReference type="ARBA" id="ARBA00023251"/>
    </source>
</evidence>
<protein>
    <recommendedName>
        <fullName evidence="2 6">Beta-lactamase</fullName>
        <ecNumber evidence="2 6">3.5.2.6</ecNumber>
    </recommendedName>
</protein>
<dbReference type="Pfam" id="PF21922">
    <property type="entry name" value="PBP_dimer_2"/>
    <property type="match status" value="1"/>
</dbReference>
<keyword evidence="8" id="KW-0472">Membrane</keyword>
<dbReference type="SUPFAM" id="SSF56601">
    <property type="entry name" value="beta-lactamase/transpeptidase-like"/>
    <property type="match status" value="1"/>
</dbReference>
<evidence type="ECO:0000256" key="3">
    <source>
        <dbReference type="ARBA" id="ARBA00022729"/>
    </source>
</evidence>
<evidence type="ECO:0000259" key="10">
    <source>
        <dbReference type="Pfam" id="PF21922"/>
    </source>
</evidence>
<proteinExistence type="inferred from homology"/>
<dbReference type="InterPro" id="IPR050515">
    <property type="entry name" value="Beta-lactam/transpept"/>
</dbReference>
<feature type="domain" description="Penicillin-binding protein transpeptidase" evidence="9">
    <location>
        <begin position="174"/>
        <end position="481"/>
    </location>
</feature>
<feature type="domain" description="Penicillin binding protein A dimerisation" evidence="10">
    <location>
        <begin position="74"/>
        <end position="153"/>
    </location>
</feature>
<evidence type="ECO:0000313" key="11">
    <source>
        <dbReference type="EMBL" id="MBM6736697.1"/>
    </source>
</evidence>
<comment type="catalytic activity">
    <reaction evidence="6">
        <text>a beta-lactam + H2O = a substituted beta-amino acid</text>
        <dbReference type="Rhea" id="RHEA:20401"/>
        <dbReference type="ChEBI" id="CHEBI:15377"/>
        <dbReference type="ChEBI" id="CHEBI:35627"/>
        <dbReference type="ChEBI" id="CHEBI:140347"/>
        <dbReference type="EC" id="3.5.2.6"/>
    </reaction>
</comment>
<evidence type="ECO:0000256" key="2">
    <source>
        <dbReference type="ARBA" id="ARBA00012865"/>
    </source>
</evidence>
<dbReference type="InterPro" id="IPR036138">
    <property type="entry name" value="PBP_dimer_sf"/>
</dbReference>
<feature type="transmembrane region" description="Helical" evidence="8">
    <location>
        <begin position="27"/>
        <end position="47"/>
    </location>
</feature>
<feature type="region of interest" description="Disordered" evidence="7">
    <location>
        <begin position="1"/>
        <end position="21"/>
    </location>
</feature>
<name>A0ABS2E4X7_9FIRM</name>
<dbReference type="InterPro" id="IPR054120">
    <property type="entry name" value="PBPA_dimer"/>
</dbReference>
<evidence type="ECO:0000256" key="1">
    <source>
        <dbReference type="ARBA" id="ARBA00007898"/>
    </source>
</evidence>
<keyword evidence="8" id="KW-0812">Transmembrane</keyword>
<dbReference type="InterPro" id="IPR002137">
    <property type="entry name" value="Beta-lactam_class-D_AS"/>
</dbReference>
<keyword evidence="4 6" id="KW-0378">Hydrolase</keyword>
<keyword evidence="3" id="KW-0732">Signal</keyword>
<keyword evidence="12" id="KW-1185">Reference proteome</keyword>
<comment type="similarity">
    <text evidence="1 6">Belongs to the class-D beta-lactamase family.</text>
</comment>
<evidence type="ECO:0000256" key="6">
    <source>
        <dbReference type="RuleBase" id="RU361140"/>
    </source>
</evidence>
<organism evidence="11 12">
    <name type="scientific">Faecalicatena fissicatena</name>
    <dbReference type="NCBI Taxonomy" id="290055"/>
    <lineage>
        <taxon>Bacteria</taxon>
        <taxon>Bacillati</taxon>
        <taxon>Bacillota</taxon>
        <taxon>Clostridia</taxon>
        <taxon>Lachnospirales</taxon>
        <taxon>Lachnospiraceae</taxon>
        <taxon>Faecalicatena</taxon>
    </lineage>
</organism>